<dbReference type="Proteomes" id="UP001596091">
    <property type="component" value="Unassembled WGS sequence"/>
</dbReference>
<protein>
    <submittedName>
        <fullName evidence="3">Alpha/beta fold hydrolase</fullName>
    </submittedName>
</protein>
<dbReference type="RefSeq" id="WP_263335648.1">
    <property type="nucleotide sequence ID" value="NZ_JAGSYH010000003.1"/>
</dbReference>
<dbReference type="Pfam" id="PF00561">
    <property type="entry name" value="Abhydrolase_1"/>
    <property type="match status" value="1"/>
</dbReference>
<keyword evidence="1 3" id="KW-0378">Hydrolase</keyword>
<evidence type="ECO:0000259" key="2">
    <source>
        <dbReference type="Pfam" id="PF00561"/>
    </source>
</evidence>
<gene>
    <name evidence="3" type="ORF">ACFPT7_08980</name>
</gene>
<dbReference type="InterPro" id="IPR000073">
    <property type="entry name" value="AB_hydrolase_1"/>
</dbReference>
<sequence length="342" mass="36908">MILLLAPFAMFAVLAVLGVVYQRVGARRDQKRFTAMGRWVTIGGGCRLFVREQGAGGPSVIFESGIAATNLNWFHIQEHVAQFAHTASYDRSGLGWSSPASSVRTPGNIATELHAMLRSAGIEPPYVLVGHSFGGLVVRRFALTYPEEVCGIVLVDPMRCEEWPPLDPSKQSQIDRGVKLTAYAVPIARVGLARLAVTSLLCRSGLVCGKLAGAAGEGGKHVLGRVREEVGKMPPETWPMVAAHWSRPSYYVGMSSHVGAVPQTVREMMDAEPIHGIPVTILTPAKSSPLCQERLARIGDNVQQIIAPASAHWIHLDEPDLVIESIRGMVMSTIPEALPVSV</sequence>
<name>A0ABW1EEK5_9BACT</name>
<dbReference type="Gene3D" id="3.40.50.1820">
    <property type="entry name" value="alpha/beta hydrolase"/>
    <property type="match status" value="1"/>
</dbReference>
<dbReference type="SUPFAM" id="SSF53474">
    <property type="entry name" value="alpha/beta-Hydrolases"/>
    <property type="match status" value="1"/>
</dbReference>
<feature type="domain" description="AB hydrolase-1" evidence="2">
    <location>
        <begin position="58"/>
        <end position="167"/>
    </location>
</feature>
<dbReference type="PANTHER" id="PTHR43798:SF31">
    <property type="entry name" value="AB HYDROLASE SUPERFAMILY PROTEIN YCLE"/>
    <property type="match status" value="1"/>
</dbReference>
<reference evidence="4" key="1">
    <citation type="journal article" date="2019" name="Int. J. Syst. Evol. Microbiol.">
        <title>The Global Catalogue of Microorganisms (GCM) 10K type strain sequencing project: providing services to taxonomists for standard genome sequencing and annotation.</title>
        <authorList>
            <consortium name="The Broad Institute Genomics Platform"/>
            <consortium name="The Broad Institute Genome Sequencing Center for Infectious Disease"/>
            <person name="Wu L."/>
            <person name="Ma J."/>
        </authorList>
    </citation>
    <scope>NUCLEOTIDE SEQUENCE [LARGE SCALE GENOMIC DNA]</scope>
    <source>
        <strain evidence="4">JCM 4087</strain>
    </source>
</reference>
<keyword evidence="4" id="KW-1185">Reference proteome</keyword>
<dbReference type="InterPro" id="IPR029058">
    <property type="entry name" value="AB_hydrolase_fold"/>
</dbReference>
<accession>A0ABW1EEK5</accession>
<evidence type="ECO:0000313" key="3">
    <source>
        <dbReference type="EMBL" id="MFC5862419.1"/>
    </source>
</evidence>
<proteinExistence type="predicted"/>
<organism evidence="3 4">
    <name type="scientific">Acidicapsa dinghuensis</name>
    <dbReference type="NCBI Taxonomy" id="2218256"/>
    <lineage>
        <taxon>Bacteria</taxon>
        <taxon>Pseudomonadati</taxon>
        <taxon>Acidobacteriota</taxon>
        <taxon>Terriglobia</taxon>
        <taxon>Terriglobales</taxon>
        <taxon>Acidobacteriaceae</taxon>
        <taxon>Acidicapsa</taxon>
    </lineage>
</organism>
<dbReference type="GO" id="GO:0016787">
    <property type="term" value="F:hydrolase activity"/>
    <property type="evidence" value="ECO:0007669"/>
    <property type="project" value="UniProtKB-KW"/>
</dbReference>
<comment type="caution">
    <text evidence="3">The sequence shown here is derived from an EMBL/GenBank/DDBJ whole genome shotgun (WGS) entry which is preliminary data.</text>
</comment>
<dbReference type="InterPro" id="IPR050266">
    <property type="entry name" value="AB_hydrolase_sf"/>
</dbReference>
<dbReference type="EMBL" id="JBHSPH010000002">
    <property type="protein sequence ID" value="MFC5862419.1"/>
    <property type="molecule type" value="Genomic_DNA"/>
</dbReference>
<dbReference type="PANTHER" id="PTHR43798">
    <property type="entry name" value="MONOACYLGLYCEROL LIPASE"/>
    <property type="match status" value="1"/>
</dbReference>
<evidence type="ECO:0000313" key="4">
    <source>
        <dbReference type="Proteomes" id="UP001596091"/>
    </source>
</evidence>
<evidence type="ECO:0000256" key="1">
    <source>
        <dbReference type="ARBA" id="ARBA00022801"/>
    </source>
</evidence>